<comment type="caution">
    <text evidence="1">The sequence shown here is derived from an EMBL/GenBank/DDBJ whole genome shotgun (WGS) entry which is preliminary data.</text>
</comment>
<gene>
    <name evidence="1" type="ORF">N1851_010315</name>
</gene>
<name>A0AA47MZJ0_MERPO</name>
<accession>A0AA47MZJ0</accession>
<dbReference type="Proteomes" id="UP001174136">
    <property type="component" value="Unassembled WGS sequence"/>
</dbReference>
<sequence length="138" mass="14942">MYEQEEVGYLSRQMDRQMSGFQVLGWESNTSTTRPFCPPALRAALGCCHHVSAMTWWLSELCLLLGSISGSPLSVVVVSVGDSRLTRLVFVDCQEAPVPHAPAARQVHLVASCRSGTTHALTAGTRAADTRAETLSPR</sequence>
<proteinExistence type="predicted"/>
<dbReference type="EMBL" id="JAOPHQ010001833">
    <property type="protein sequence ID" value="KAK0149164.1"/>
    <property type="molecule type" value="Genomic_DNA"/>
</dbReference>
<protein>
    <submittedName>
        <fullName evidence="1">Uncharacterized protein</fullName>
    </submittedName>
</protein>
<dbReference type="AlphaFoldDB" id="A0AA47MZJ0"/>
<reference evidence="1" key="1">
    <citation type="journal article" date="2023" name="Front. Mar. Sci.">
        <title>A new Merluccius polli reference genome to investigate the effects of global change in West African waters.</title>
        <authorList>
            <person name="Mateo J.L."/>
            <person name="Blanco-Fernandez C."/>
            <person name="Garcia-Vazquez E."/>
            <person name="Machado-Schiaffino G."/>
        </authorList>
    </citation>
    <scope>NUCLEOTIDE SEQUENCE</scope>
    <source>
        <strain evidence="1">C29</strain>
        <tissue evidence="1">Fin</tissue>
    </source>
</reference>
<evidence type="ECO:0000313" key="2">
    <source>
        <dbReference type="Proteomes" id="UP001174136"/>
    </source>
</evidence>
<organism evidence="1 2">
    <name type="scientific">Merluccius polli</name>
    <name type="common">Benguela hake</name>
    <name type="synonym">Merluccius cadenati</name>
    <dbReference type="NCBI Taxonomy" id="89951"/>
    <lineage>
        <taxon>Eukaryota</taxon>
        <taxon>Metazoa</taxon>
        <taxon>Chordata</taxon>
        <taxon>Craniata</taxon>
        <taxon>Vertebrata</taxon>
        <taxon>Euteleostomi</taxon>
        <taxon>Actinopterygii</taxon>
        <taxon>Neopterygii</taxon>
        <taxon>Teleostei</taxon>
        <taxon>Neoteleostei</taxon>
        <taxon>Acanthomorphata</taxon>
        <taxon>Zeiogadaria</taxon>
        <taxon>Gadariae</taxon>
        <taxon>Gadiformes</taxon>
        <taxon>Gadoidei</taxon>
        <taxon>Merlucciidae</taxon>
        <taxon>Merluccius</taxon>
    </lineage>
</organism>
<keyword evidence="2" id="KW-1185">Reference proteome</keyword>
<evidence type="ECO:0000313" key="1">
    <source>
        <dbReference type="EMBL" id="KAK0149164.1"/>
    </source>
</evidence>